<keyword evidence="2" id="KW-1185">Reference proteome</keyword>
<feature type="non-terminal residue" evidence="1">
    <location>
        <position position="1"/>
    </location>
</feature>
<evidence type="ECO:0000313" key="2">
    <source>
        <dbReference type="Proteomes" id="UP001328107"/>
    </source>
</evidence>
<dbReference type="AlphaFoldDB" id="A0AAN5CZM1"/>
<dbReference type="EMBL" id="BTRK01000005">
    <property type="protein sequence ID" value="GMR52959.1"/>
    <property type="molecule type" value="Genomic_DNA"/>
</dbReference>
<proteinExistence type="predicted"/>
<accession>A0AAN5CZM1</accession>
<reference evidence="2" key="1">
    <citation type="submission" date="2022-10" db="EMBL/GenBank/DDBJ databases">
        <title>Genome assembly of Pristionchus species.</title>
        <authorList>
            <person name="Yoshida K."/>
            <person name="Sommer R.J."/>
        </authorList>
    </citation>
    <scope>NUCLEOTIDE SEQUENCE [LARGE SCALE GENOMIC DNA]</scope>
    <source>
        <strain evidence="2">RS5460</strain>
    </source>
</reference>
<dbReference type="Proteomes" id="UP001328107">
    <property type="component" value="Unassembled WGS sequence"/>
</dbReference>
<gene>
    <name evidence="1" type="ORF">PMAYCL1PPCAC_23154</name>
</gene>
<name>A0AAN5CZM1_9BILA</name>
<sequence length="274" mass="32243">IYSFRFTWLETTRRTGVKVSFRKDSHYEVSIGDEKFHSGDSLDDFNEYFFDRLKRRLDGVPIQKFSVEFTLIPRTIITNVLPFEVSQMVLGKRDQNGKFITTGMGKPMMENILKSNIPKLNFICHIIPREGAMSTLFESYRTQSCSVREFSMHIDKGFRNELLEFMGVNSADPRLNNGVTIYREQANTTFEFEYGNGVMETHRATLMWIYNEKLRLRMRTSFKEDIGYGQTIYVDICTNANVKEDEDYLRKMEERKGREVSHPLVRVFRENGDY</sequence>
<protein>
    <submittedName>
        <fullName evidence="1">Uncharacterized protein</fullName>
    </submittedName>
</protein>
<comment type="caution">
    <text evidence="1">The sequence shown here is derived from an EMBL/GenBank/DDBJ whole genome shotgun (WGS) entry which is preliminary data.</text>
</comment>
<evidence type="ECO:0000313" key="1">
    <source>
        <dbReference type="EMBL" id="GMR52959.1"/>
    </source>
</evidence>
<organism evidence="1 2">
    <name type="scientific">Pristionchus mayeri</name>
    <dbReference type="NCBI Taxonomy" id="1317129"/>
    <lineage>
        <taxon>Eukaryota</taxon>
        <taxon>Metazoa</taxon>
        <taxon>Ecdysozoa</taxon>
        <taxon>Nematoda</taxon>
        <taxon>Chromadorea</taxon>
        <taxon>Rhabditida</taxon>
        <taxon>Rhabditina</taxon>
        <taxon>Diplogasteromorpha</taxon>
        <taxon>Diplogasteroidea</taxon>
        <taxon>Neodiplogasteridae</taxon>
        <taxon>Pristionchus</taxon>
    </lineage>
</organism>